<dbReference type="Pfam" id="PF00151">
    <property type="entry name" value="Lipase"/>
    <property type="match status" value="2"/>
</dbReference>
<evidence type="ECO:0000313" key="7">
    <source>
        <dbReference type="Proteomes" id="UP001235939"/>
    </source>
</evidence>
<comment type="similarity">
    <text evidence="2 4">Belongs to the AB hydrolase superfamily. Lipase family.</text>
</comment>
<feature type="domain" description="Lipase" evidence="5">
    <location>
        <begin position="37"/>
        <end position="80"/>
    </location>
</feature>
<comment type="subcellular location">
    <subcellularLocation>
        <location evidence="1">Secreted</location>
    </subcellularLocation>
</comment>
<evidence type="ECO:0000256" key="4">
    <source>
        <dbReference type="RuleBase" id="RU004262"/>
    </source>
</evidence>
<dbReference type="PANTHER" id="PTHR11610">
    <property type="entry name" value="LIPASE"/>
    <property type="match status" value="1"/>
</dbReference>
<dbReference type="InterPro" id="IPR029058">
    <property type="entry name" value="AB_hydrolase_fold"/>
</dbReference>
<dbReference type="PRINTS" id="PR00821">
    <property type="entry name" value="TAGLIPASE"/>
</dbReference>
<keyword evidence="7" id="KW-1185">Reference proteome</keyword>
<feature type="domain" description="Lipase" evidence="5">
    <location>
        <begin position="138"/>
        <end position="237"/>
    </location>
</feature>
<evidence type="ECO:0000256" key="1">
    <source>
        <dbReference type="ARBA" id="ARBA00004613"/>
    </source>
</evidence>
<keyword evidence="3" id="KW-0964">Secreted</keyword>
<gene>
    <name evidence="6" type="ORF">LAZ67_8000245</name>
</gene>
<evidence type="ECO:0000256" key="2">
    <source>
        <dbReference type="ARBA" id="ARBA00010701"/>
    </source>
</evidence>
<evidence type="ECO:0000256" key="3">
    <source>
        <dbReference type="ARBA" id="ARBA00022525"/>
    </source>
</evidence>
<dbReference type="EMBL" id="CP092870">
    <property type="protein sequence ID" value="UYV70677.1"/>
    <property type="molecule type" value="Genomic_DNA"/>
</dbReference>
<dbReference type="InterPro" id="IPR000734">
    <property type="entry name" value="TAG_lipase"/>
</dbReference>
<proteinExistence type="inferred from homology"/>
<name>A0ABY6KP75_9ARAC</name>
<dbReference type="SUPFAM" id="SSF53474">
    <property type="entry name" value="alpha/beta-Hydrolases"/>
    <property type="match status" value="1"/>
</dbReference>
<dbReference type="InterPro" id="IPR013818">
    <property type="entry name" value="Lipase"/>
</dbReference>
<accession>A0ABY6KP75</accession>
<sequence length="255" mass="28147">MTEESILASPFNSSKPSIFIIHGYLDNRKFGPWMDTVPGLDPSQPEFRGMPPRVRLDRGDAYFVDIIHTSTTNLRLLNFGKYSAHRANRLAMIGPQVMVSGSRLATRTSTLTAGPINQAVQSGAPWIMPSLEGSWQVGDERAVASTVLTTTGTGGRQLFSCSHQRAHVYFIESLDHERCTPTAITCPSYADYQAGRCGNCGPDGSRCAIMGMRAIESKAFMRENSSNVYYLNMDSTSTHCRESHHNFGRNFISNP</sequence>
<dbReference type="Proteomes" id="UP001235939">
    <property type="component" value="Chromosome 08"/>
</dbReference>
<evidence type="ECO:0000313" key="6">
    <source>
        <dbReference type="EMBL" id="UYV70677.1"/>
    </source>
</evidence>
<evidence type="ECO:0000259" key="5">
    <source>
        <dbReference type="Pfam" id="PF00151"/>
    </source>
</evidence>
<organism evidence="6 7">
    <name type="scientific">Cordylochernes scorpioides</name>
    <dbReference type="NCBI Taxonomy" id="51811"/>
    <lineage>
        <taxon>Eukaryota</taxon>
        <taxon>Metazoa</taxon>
        <taxon>Ecdysozoa</taxon>
        <taxon>Arthropoda</taxon>
        <taxon>Chelicerata</taxon>
        <taxon>Arachnida</taxon>
        <taxon>Pseudoscorpiones</taxon>
        <taxon>Cheliferoidea</taxon>
        <taxon>Chernetidae</taxon>
        <taxon>Cordylochernes</taxon>
    </lineage>
</organism>
<dbReference type="Gene3D" id="3.40.50.1820">
    <property type="entry name" value="alpha/beta hydrolase"/>
    <property type="match status" value="2"/>
</dbReference>
<reference evidence="6 7" key="1">
    <citation type="submission" date="2022-01" db="EMBL/GenBank/DDBJ databases">
        <title>A chromosomal length assembly of Cordylochernes scorpioides.</title>
        <authorList>
            <person name="Zeh D."/>
            <person name="Zeh J."/>
        </authorList>
    </citation>
    <scope>NUCLEOTIDE SEQUENCE [LARGE SCALE GENOMIC DNA]</scope>
    <source>
        <strain evidence="6">IN4F17</strain>
        <tissue evidence="6">Whole Body</tissue>
    </source>
</reference>
<protein>
    <submittedName>
        <fullName evidence="6">Lipase</fullName>
    </submittedName>
</protein>